<sequence>MNVVICTCMLVTLVTVFSATHVAADNIRPYNKFNTFGLLEYRSRQKAWFDRPNVCVFEKKEPMKEEEFADFPRIGSWRCIGKVGRLVCVSRILENGKAIKKIQTHKCCPGFDILTNDGNDCEAEELRRPPPRGVVHAVHLPDDGILISSVF</sequence>
<dbReference type="EMBL" id="BMAO01013643">
    <property type="protein sequence ID" value="GFQ90138.1"/>
    <property type="molecule type" value="Genomic_DNA"/>
</dbReference>
<keyword evidence="3" id="KW-1185">Reference proteome</keyword>
<dbReference type="Proteomes" id="UP000887116">
    <property type="component" value="Unassembled WGS sequence"/>
</dbReference>
<dbReference type="AlphaFoldDB" id="A0A8X6L1E3"/>
<accession>A0A8X6L1E3</accession>
<proteinExistence type="predicted"/>
<evidence type="ECO:0000313" key="2">
    <source>
        <dbReference type="EMBL" id="GFQ90138.1"/>
    </source>
</evidence>
<evidence type="ECO:0000256" key="1">
    <source>
        <dbReference type="SAM" id="SignalP"/>
    </source>
</evidence>
<name>A0A8X6L1E3_TRICU</name>
<reference evidence="2" key="1">
    <citation type="submission" date="2020-07" db="EMBL/GenBank/DDBJ databases">
        <title>Multicomponent nature underlies the extraordinary mechanical properties of spider dragline silk.</title>
        <authorList>
            <person name="Kono N."/>
            <person name="Nakamura H."/>
            <person name="Mori M."/>
            <person name="Yoshida Y."/>
            <person name="Ohtoshi R."/>
            <person name="Malay A.D."/>
            <person name="Moran D.A.P."/>
            <person name="Tomita M."/>
            <person name="Numata K."/>
            <person name="Arakawa K."/>
        </authorList>
    </citation>
    <scope>NUCLEOTIDE SEQUENCE</scope>
</reference>
<feature type="signal peptide" evidence="1">
    <location>
        <begin position="1"/>
        <end position="24"/>
    </location>
</feature>
<keyword evidence="1" id="KW-0732">Signal</keyword>
<feature type="chain" id="PRO_5036465160" description="Secreted protein" evidence="1">
    <location>
        <begin position="25"/>
        <end position="151"/>
    </location>
</feature>
<evidence type="ECO:0000313" key="3">
    <source>
        <dbReference type="Proteomes" id="UP000887116"/>
    </source>
</evidence>
<gene>
    <name evidence="2" type="ORF">TNCT_106121</name>
</gene>
<organism evidence="2 3">
    <name type="scientific">Trichonephila clavata</name>
    <name type="common">Joro spider</name>
    <name type="synonym">Nephila clavata</name>
    <dbReference type="NCBI Taxonomy" id="2740835"/>
    <lineage>
        <taxon>Eukaryota</taxon>
        <taxon>Metazoa</taxon>
        <taxon>Ecdysozoa</taxon>
        <taxon>Arthropoda</taxon>
        <taxon>Chelicerata</taxon>
        <taxon>Arachnida</taxon>
        <taxon>Araneae</taxon>
        <taxon>Araneomorphae</taxon>
        <taxon>Entelegynae</taxon>
        <taxon>Araneoidea</taxon>
        <taxon>Nephilidae</taxon>
        <taxon>Trichonephila</taxon>
    </lineage>
</organism>
<comment type="caution">
    <text evidence="2">The sequence shown here is derived from an EMBL/GenBank/DDBJ whole genome shotgun (WGS) entry which is preliminary data.</text>
</comment>
<protein>
    <recommendedName>
        <fullName evidence="4">Secreted protein</fullName>
    </recommendedName>
</protein>
<evidence type="ECO:0008006" key="4">
    <source>
        <dbReference type="Google" id="ProtNLM"/>
    </source>
</evidence>